<dbReference type="eggNOG" id="ENOG5031XKA">
    <property type="taxonomic scope" value="Bacteria"/>
</dbReference>
<dbReference type="Proteomes" id="UP000281594">
    <property type="component" value="Unassembled WGS sequence"/>
</dbReference>
<dbReference type="STRING" id="1343740.M271_09560"/>
<dbReference type="KEGG" id="src:M271_09560"/>
<reference evidence="1 2" key="1">
    <citation type="journal article" date="2018" name="J. Biol. Chem.">
        <title>Discovery of the actinoplanic acid pathway in Streptomyces rapamycinicus reveals a genetically conserved synergism with rapamycin.</title>
        <authorList>
            <person name="Mrak P."/>
            <person name="Krastel P."/>
            <person name="Pivk Lukancic P."/>
            <person name="Tao J."/>
            <person name="Pistorius D."/>
            <person name="Moore C.M."/>
        </authorList>
    </citation>
    <scope>NUCLEOTIDE SEQUENCE [LARGE SCALE GENOMIC DNA]</scope>
    <source>
        <strain evidence="1 2">NRRL 5491</strain>
    </source>
</reference>
<dbReference type="AlphaFoldDB" id="A0A0A0NGK6"/>
<gene>
    <name evidence="1" type="ORF">D3C57_133990</name>
</gene>
<dbReference type="RefSeq" id="WP_020866927.1">
    <property type="nucleotide sequence ID" value="NC_022785.1"/>
</dbReference>
<dbReference type="Gene3D" id="2.20.25.10">
    <property type="match status" value="1"/>
</dbReference>
<evidence type="ECO:0000313" key="1">
    <source>
        <dbReference type="EMBL" id="RLV74342.1"/>
    </source>
</evidence>
<dbReference type="EMBL" id="QYCY01000002">
    <property type="protein sequence ID" value="RLV74342.1"/>
    <property type="molecule type" value="Genomic_DNA"/>
</dbReference>
<evidence type="ECO:0000313" key="2">
    <source>
        <dbReference type="Proteomes" id="UP000281594"/>
    </source>
</evidence>
<comment type="caution">
    <text evidence="1">The sequence shown here is derived from an EMBL/GenBank/DDBJ whole genome shotgun (WGS) entry which is preliminary data.</text>
</comment>
<proteinExistence type="predicted"/>
<protein>
    <submittedName>
        <fullName evidence="1">Uncharacterized protein</fullName>
    </submittedName>
</protein>
<dbReference type="HOGENOM" id="CLU_3222894_0_0_11"/>
<sequence length="44" mass="4483">MSSEQCPSCGGQLAVNQDGWKICHSCGYASPPAVVPAPSLPAHT</sequence>
<organism evidence="1 2">
    <name type="scientific">Streptomyces rapamycinicus (strain ATCC 29253 / DSM 41530 / NRRL 5491 / AYB-994)</name>
    <name type="common">Streptomyces hygroscopicus (strain ATCC 29253)</name>
    <dbReference type="NCBI Taxonomy" id="1343740"/>
    <lineage>
        <taxon>Bacteria</taxon>
        <taxon>Bacillati</taxon>
        <taxon>Actinomycetota</taxon>
        <taxon>Actinomycetes</taxon>
        <taxon>Kitasatosporales</taxon>
        <taxon>Streptomycetaceae</taxon>
        <taxon>Streptomyces</taxon>
        <taxon>Streptomyces violaceusniger group</taxon>
    </lineage>
</organism>
<accession>A0A0A0NGK6</accession>
<name>A0A0A0NGK6_STRRN</name>